<feature type="coiled-coil region" evidence="1">
    <location>
        <begin position="149"/>
        <end position="219"/>
    </location>
</feature>
<comment type="caution">
    <text evidence="3">The sequence shown here is derived from an EMBL/GenBank/DDBJ whole genome shotgun (WGS) entry which is preliminary data.</text>
</comment>
<keyword evidence="1" id="KW-0175">Coiled coil</keyword>
<dbReference type="Proteomes" id="UP000835052">
    <property type="component" value="Unassembled WGS sequence"/>
</dbReference>
<evidence type="ECO:0000256" key="2">
    <source>
        <dbReference type="SAM" id="SignalP"/>
    </source>
</evidence>
<keyword evidence="2" id="KW-0732">Signal</keyword>
<feature type="chain" id="PRO_5035747106" evidence="2">
    <location>
        <begin position="28"/>
        <end position="343"/>
    </location>
</feature>
<evidence type="ECO:0000313" key="4">
    <source>
        <dbReference type="Proteomes" id="UP000835052"/>
    </source>
</evidence>
<protein>
    <submittedName>
        <fullName evidence="3">Uncharacterized protein</fullName>
    </submittedName>
</protein>
<gene>
    <name evidence="3" type="ORF">CAUJ_LOCUS6377</name>
</gene>
<dbReference type="EMBL" id="CAJGYM010000016">
    <property type="protein sequence ID" value="CAD6190458.1"/>
    <property type="molecule type" value="Genomic_DNA"/>
</dbReference>
<feature type="signal peptide" evidence="2">
    <location>
        <begin position="1"/>
        <end position="27"/>
    </location>
</feature>
<accession>A0A8S1H785</accession>
<reference evidence="3" key="1">
    <citation type="submission" date="2020-10" db="EMBL/GenBank/DDBJ databases">
        <authorList>
            <person name="Kikuchi T."/>
        </authorList>
    </citation>
    <scope>NUCLEOTIDE SEQUENCE</scope>
    <source>
        <strain evidence="3">NKZ352</strain>
    </source>
</reference>
<organism evidence="3 4">
    <name type="scientific">Caenorhabditis auriculariae</name>
    <dbReference type="NCBI Taxonomy" id="2777116"/>
    <lineage>
        <taxon>Eukaryota</taxon>
        <taxon>Metazoa</taxon>
        <taxon>Ecdysozoa</taxon>
        <taxon>Nematoda</taxon>
        <taxon>Chromadorea</taxon>
        <taxon>Rhabditida</taxon>
        <taxon>Rhabditina</taxon>
        <taxon>Rhabditomorpha</taxon>
        <taxon>Rhabditoidea</taxon>
        <taxon>Rhabditidae</taxon>
        <taxon>Peloderinae</taxon>
        <taxon>Caenorhabditis</taxon>
    </lineage>
</organism>
<evidence type="ECO:0000313" key="3">
    <source>
        <dbReference type="EMBL" id="CAD6190458.1"/>
    </source>
</evidence>
<keyword evidence="4" id="KW-1185">Reference proteome</keyword>
<evidence type="ECO:0000256" key="1">
    <source>
        <dbReference type="SAM" id="Coils"/>
    </source>
</evidence>
<name>A0A8S1H785_9PELO</name>
<dbReference type="OrthoDB" id="5876674at2759"/>
<sequence length="343" mass="38924">MEGRVRCWQFLTFLCVSGHASLPSTLAQRVCVLRRVRLVQLGQMCDCARSQTRRVRSHSKLLEGTGKRTYDIIRPVISRTFHPFPLCTTGTLQERLKTIVRALNAVVGSRMAKKSSLVQVPHLRSEQRTTTTSSSRAGARFSNLAFTSEEDFQMKLKKAVEKIKAEREETEGALNEEIREMHQQLGLAYTEIDNLRLENNHLQEIIKELESRLKQSQTVAASSPARIEIPKLDMTQMDAPESVRVSVKPGSQEKKNGEEKLFEPEVLAMVVAEIGGAHVERLILSVALLPSEDHSEIWAQPSVSGRYQIERKTRFERRPVGRKCELTSPFACKQQRQEHSSYT</sequence>
<dbReference type="AlphaFoldDB" id="A0A8S1H785"/>
<proteinExistence type="predicted"/>